<reference evidence="1 2" key="1">
    <citation type="submission" date="2021-03" db="EMBL/GenBank/DDBJ databases">
        <title>Antimicrobial resistance genes in bacteria isolated from Japanese honey, and their potential for conferring macrolide and lincosamide resistance in the American foulbrood pathogen Paenibacillus larvae.</title>
        <authorList>
            <person name="Okamoto M."/>
            <person name="Kumagai M."/>
            <person name="Kanamori H."/>
            <person name="Takamatsu D."/>
        </authorList>
    </citation>
    <scope>NUCLEOTIDE SEQUENCE [LARGE SCALE GENOMIC DNA]</scope>
    <source>
        <strain evidence="1 2">J34TS1</strain>
    </source>
</reference>
<proteinExistence type="predicted"/>
<accession>A0A920CU69</accession>
<dbReference type="AlphaFoldDB" id="A0A920CU69"/>
<dbReference type="EMBL" id="BORT01000027">
    <property type="protein sequence ID" value="GIO49989.1"/>
    <property type="molecule type" value="Genomic_DNA"/>
</dbReference>
<organism evidence="1 2">
    <name type="scientific">Paenibacillus azoreducens</name>
    <dbReference type="NCBI Taxonomy" id="116718"/>
    <lineage>
        <taxon>Bacteria</taxon>
        <taxon>Bacillati</taxon>
        <taxon>Bacillota</taxon>
        <taxon>Bacilli</taxon>
        <taxon>Bacillales</taxon>
        <taxon>Paenibacillaceae</taxon>
        <taxon>Paenibacillus</taxon>
    </lineage>
</organism>
<sequence>MKNQFDLDLQVTKTQITSKKALVTSLAWQCTSLCDTYFNCSKKA</sequence>
<keyword evidence="2" id="KW-1185">Reference proteome</keyword>
<gene>
    <name evidence="1" type="ORF">J34TS1_47540</name>
</gene>
<comment type="caution">
    <text evidence="1">The sequence shown here is derived from an EMBL/GenBank/DDBJ whole genome shotgun (WGS) entry which is preliminary data.</text>
</comment>
<name>A0A920CU69_9BACL</name>
<evidence type="ECO:0000313" key="1">
    <source>
        <dbReference type="EMBL" id="GIO49989.1"/>
    </source>
</evidence>
<protein>
    <submittedName>
        <fullName evidence="1">Uncharacterized protein</fullName>
    </submittedName>
</protein>
<evidence type="ECO:0000313" key="2">
    <source>
        <dbReference type="Proteomes" id="UP000682811"/>
    </source>
</evidence>
<dbReference type="Proteomes" id="UP000682811">
    <property type="component" value="Unassembled WGS sequence"/>
</dbReference>